<dbReference type="Pfam" id="PF10483">
    <property type="entry name" value="Elong_Iki1"/>
    <property type="match status" value="1"/>
</dbReference>
<dbReference type="GO" id="GO:0005829">
    <property type="term" value="C:cytosol"/>
    <property type="evidence" value="ECO:0007669"/>
    <property type="project" value="TreeGrafter"/>
</dbReference>
<dbReference type="GO" id="GO:0005634">
    <property type="term" value="C:nucleus"/>
    <property type="evidence" value="ECO:0007669"/>
    <property type="project" value="UniProtKB-SubCell"/>
</dbReference>
<evidence type="ECO:0000313" key="11">
    <source>
        <dbReference type="Proteomes" id="UP001172155"/>
    </source>
</evidence>
<dbReference type="Proteomes" id="UP001172155">
    <property type="component" value="Unassembled WGS sequence"/>
</dbReference>
<dbReference type="Gene3D" id="3.40.50.300">
    <property type="entry name" value="P-loop containing nucleotide triphosphate hydrolases"/>
    <property type="match status" value="1"/>
</dbReference>
<organism evidence="10 11">
    <name type="scientific">Schizothecium vesticola</name>
    <dbReference type="NCBI Taxonomy" id="314040"/>
    <lineage>
        <taxon>Eukaryota</taxon>
        <taxon>Fungi</taxon>
        <taxon>Dikarya</taxon>
        <taxon>Ascomycota</taxon>
        <taxon>Pezizomycotina</taxon>
        <taxon>Sordariomycetes</taxon>
        <taxon>Sordariomycetidae</taxon>
        <taxon>Sordariales</taxon>
        <taxon>Schizotheciaceae</taxon>
        <taxon>Schizothecium</taxon>
    </lineage>
</organism>
<comment type="pathway">
    <text evidence="3">tRNA modification; 5-methoxycarbonylmethyl-2-thiouridine-tRNA biosynthesis.</text>
</comment>
<accession>A0AA40FBQ0</accession>
<dbReference type="GO" id="GO:0033588">
    <property type="term" value="C:elongator holoenzyme complex"/>
    <property type="evidence" value="ECO:0007669"/>
    <property type="project" value="InterPro"/>
</dbReference>
<dbReference type="InterPro" id="IPR027417">
    <property type="entry name" value="P-loop_NTPase"/>
</dbReference>
<evidence type="ECO:0000256" key="7">
    <source>
        <dbReference type="ARBA" id="ARBA00022694"/>
    </source>
</evidence>
<evidence type="ECO:0000313" key="10">
    <source>
        <dbReference type="EMBL" id="KAK0754838.1"/>
    </source>
</evidence>
<evidence type="ECO:0000256" key="4">
    <source>
        <dbReference type="ARBA" id="ARBA00009567"/>
    </source>
</evidence>
<dbReference type="PANTHER" id="PTHR15641:SF1">
    <property type="entry name" value="ELONGATOR COMPLEX PROTEIN 5"/>
    <property type="match status" value="1"/>
</dbReference>
<keyword evidence="6" id="KW-0963">Cytoplasm</keyword>
<evidence type="ECO:0000256" key="2">
    <source>
        <dbReference type="ARBA" id="ARBA00004496"/>
    </source>
</evidence>
<sequence>MAPSAQAHQRSHSMLLLQKLLNLRDSASPLTLIIDSLEQTARPVLNEFITRAKFARSKVIFISLATVKKPPSADILIKARGKPLRDLSIEITSHLLQPPPPAPPQKYLLLLDTLHPLLPLPHLPTFLQSILPSPLISLVAVYHADVPVPAPTSQEYAPAPLTFLSSLATTTIRVSSLAHEVAARQAQRRSLPVPEHGLREGREGGGSVVLDVEMRRRSGRAVGERFVMTMTTGEGGKAAAQFVMLGDHPLFVEDVARAGGAGGEGKGEEEGAETTFSLGLTEKQRRDREGVVLPYFDAQTDMGREDDFDDEEDEI</sequence>
<comment type="subcellular location">
    <subcellularLocation>
        <location evidence="2">Cytoplasm</location>
    </subcellularLocation>
    <subcellularLocation>
        <location evidence="1">Nucleus</location>
    </subcellularLocation>
</comment>
<evidence type="ECO:0000256" key="5">
    <source>
        <dbReference type="ARBA" id="ARBA00020264"/>
    </source>
</evidence>
<comment type="similarity">
    <text evidence="4">Belongs to the ELP5 family.</text>
</comment>
<dbReference type="EMBL" id="JAUKUD010000001">
    <property type="protein sequence ID" value="KAK0754838.1"/>
    <property type="molecule type" value="Genomic_DNA"/>
</dbReference>
<comment type="caution">
    <text evidence="10">The sequence shown here is derived from an EMBL/GenBank/DDBJ whole genome shotgun (WGS) entry which is preliminary data.</text>
</comment>
<evidence type="ECO:0000256" key="3">
    <source>
        <dbReference type="ARBA" id="ARBA00005043"/>
    </source>
</evidence>
<keyword evidence="7" id="KW-0819">tRNA processing</keyword>
<keyword evidence="11" id="KW-1185">Reference proteome</keyword>
<dbReference type="GO" id="GO:0000049">
    <property type="term" value="F:tRNA binding"/>
    <property type="evidence" value="ECO:0007669"/>
    <property type="project" value="TreeGrafter"/>
</dbReference>
<gene>
    <name evidence="10" type="ORF">B0T18DRAFT_455028</name>
</gene>
<protein>
    <recommendedName>
        <fullName evidence="5">Elongator complex protein 5</fullName>
    </recommendedName>
</protein>
<dbReference type="PANTHER" id="PTHR15641">
    <property type="entry name" value="ELONGATOR COMPLEX PROTEIN 5"/>
    <property type="match status" value="1"/>
</dbReference>
<reference evidence="10" key="1">
    <citation type="submission" date="2023-06" db="EMBL/GenBank/DDBJ databases">
        <title>Genome-scale phylogeny and comparative genomics of the fungal order Sordariales.</title>
        <authorList>
            <consortium name="Lawrence Berkeley National Laboratory"/>
            <person name="Hensen N."/>
            <person name="Bonometti L."/>
            <person name="Westerberg I."/>
            <person name="Brannstrom I.O."/>
            <person name="Guillou S."/>
            <person name="Cros-Aarteil S."/>
            <person name="Calhoun S."/>
            <person name="Haridas S."/>
            <person name="Kuo A."/>
            <person name="Mondo S."/>
            <person name="Pangilinan J."/>
            <person name="Riley R."/>
            <person name="LaButti K."/>
            <person name="Andreopoulos B."/>
            <person name="Lipzen A."/>
            <person name="Chen C."/>
            <person name="Yanf M."/>
            <person name="Daum C."/>
            <person name="Ng V."/>
            <person name="Clum A."/>
            <person name="Steindorff A."/>
            <person name="Ohm R."/>
            <person name="Martin F."/>
            <person name="Silar P."/>
            <person name="Natvig D."/>
            <person name="Lalanne C."/>
            <person name="Gautier V."/>
            <person name="Ament-velasquez S.L."/>
            <person name="Kruys A."/>
            <person name="Hutchinson M.I."/>
            <person name="Powell A.J."/>
            <person name="Barry K."/>
            <person name="Miller A.N."/>
            <person name="Grigoriev I.V."/>
            <person name="Debuchy R."/>
            <person name="Gladieux P."/>
            <person name="Thoren M.H."/>
            <person name="Johannesson H."/>
        </authorList>
    </citation>
    <scope>NUCLEOTIDE SEQUENCE</scope>
    <source>
        <strain evidence="10">SMH3187-1</strain>
    </source>
</reference>
<feature type="region of interest" description="Disordered" evidence="9">
    <location>
        <begin position="258"/>
        <end position="315"/>
    </location>
</feature>
<proteinExistence type="inferred from homology"/>
<dbReference type="GO" id="GO:0002098">
    <property type="term" value="P:tRNA wobble uridine modification"/>
    <property type="evidence" value="ECO:0007669"/>
    <property type="project" value="InterPro"/>
</dbReference>
<evidence type="ECO:0000256" key="6">
    <source>
        <dbReference type="ARBA" id="ARBA00022490"/>
    </source>
</evidence>
<evidence type="ECO:0000256" key="8">
    <source>
        <dbReference type="ARBA" id="ARBA00023242"/>
    </source>
</evidence>
<keyword evidence="8" id="KW-0539">Nucleus</keyword>
<evidence type="ECO:0000256" key="9">
    <source>
        <dbReference type="SAM" id="MobiDB-lite"/>
    </source>
</evidence>
<dbReference type="AlphaFoldDB" id="A0AA40FBQ0"/>
<feature type="compositionally biased region" description="Acidic residues" evidence="9">
    <location>
        <begin position="304"/>
        <end position="315"/>
    </location>
</feature>
<dbReference type="CDD" id="cd19496">
    <property type="entry name" value="Elp5"/>
    <property type="match status" value="1"/>
</dbReference>
<name>A0AA40FBQ0_9PEZI</name>
<dbReference type="InterPro" id="IPR019519">
    <property type="entry name" value="Elp5"/>
</dbReference>
<evidence type="ECO:0000256" key="1">
    <source>
        <dbReference type="ARBA" id="ARBA00004123"/>
    </source>
</evidence>